<dbReference type="Proteomes" id="UP000660680">
    <property type="component" value="Unassembled WGS sequence"/>
</dbReference>
<dbReference type="RefSeq" id="WP_189210395.1">
    <property type="nucleotide sequence ID" value="NZ_BMRB01000002.1"/>
</dbReference>
<evidence type="ECO:0000313" key="3">
    <source>
        <dbReference type="Proteomes" id="UP000660680"/>
    </source>
</evidence>
<keyword evidence="3" id="KW-1185">Reference proteome</keyword>
<sequence length="200" mass="20669">MRGKIGKVLGSAMGVVALSGTLAVLAPVSEAATTKIAYGTEGSTRLTGLGADLPLGPGQTDIDIDLQSGGFTGVITLPETRTDFNLFGFLSTHAKVKVTQAGPLSGTFRNNAVTASGQFDVQITEVGHFNIGIPLPNCKTTASVRIDLTSSGTFNPSTGGTVTGKYQLPPFADCMFDTEIINALVVGKENTIEMSLSAKK</sequence>
<feature type="signal peptide" evidence="1">
    <location>
        <begin position="1"/>
        <end position="31"/>
    </location>
</feature>
<accession>A0A918GCX3</accession>
<gene>
    <name evidence="2" type="ORF">GCM10010171_22870</name>
</gene>
<evidence type="ECO:0000256" key="1">
    <source>
        <dbReference type="SAM" id="SignalP"/>
    </source>
</evidence>
<proteinExistence type="predicted"/>
<reference evidence="2" key="1">
    <citation type="journal article" date="2014" name="Int. J. Syst. Evol. Microbiol.">
        <title>Complete genome sequence of Corynebacterium casei LMG S-19264T (=DSM 44701T), isolated from a smear-ripened cheese.</title>
        <authorList>
            <consortium name="US DOE Joint Genome Institute (JGI-PGF)"/>
            <person name="Walter F."/>
            <person name="Albersmeier A."/>
            <person name="Kalinowski J."/>
            <person name="Ruckert C."/>
        </authorList>
    </citation>
    <scope>NUCLEOTIDE SEQUENCE</scope>
    <source>
        <strain evidence="2">JCM 3276</strain>
    </source>
</reference>
<organism evidence="2 3">
    <name type="scientific">Actinokineospora fastidiosa</name>
    <dbReference type="NCBI Taxonomy" id="1816"/>
    <lineage>
        <taxon>Bacteria</taxon>
        <taxon>Bacillati</taxon>
        <taxon>Actinomycetota</taxon>
        <taxon>Actinomycetes</taxon>
        <taxon>Pseudonocardiales</taxon>
        <taxon>Pseudonocardiaceae</taxon>
        <taxon>Actinokineospora</taxon>
    </lineage>
</organism>
<feature type="chain" id="PRO_5037825114" evidence="1">
    <location>
        <begin position="32"/>
        <end position="200"/>
    </location>
</feature>
<keyword evidence="1" id="KW-0732">Signal</keyword>
<reference evidence="2" key="2">
    <citation type="submission" date="2020-09" db="EMBL/GenBank/DDBJ databases">
        <authorList>
            <person name="Sun Q."/>
            <person name="Ohkuma M."/>
        </authorList>
    </citation>
    <scope>NUCLEOTIDE SEQUENCE</scope>
    <source>
        <strain evidence="2">JCM 3276</strain>
    </source>
</reference>
<evidence type="ECO:0000313" key="2">
    <source>
        <dbReference type="EMBL" id="GGS29087.1"/>
    </source>
</evidence>
<dbReference type="AlphaFoldDB" id="A0A918GCX3"/>
<comment type="caution">
    <text evidence="2">The sequence shown here is derived from an EMBL/GenBank/DDBJ whole genome shotgun (WGS) entry which is preliminary data.</text>
</comment>
<dbReference type="EMBL" id="BMRB01000002">
    <property type="protein sequence ID" value="GGS29087.1"/>
    <property type="molecule type" value="Genomic_DNA"/>
</dbReference>
<protein>
    <submittedName>
        <fullName evidence="2">Uncharacterized protein</fullName>
    </submittedName>
</protein>
<name>A0A918GCX3_9PSEU</name>